<keyword evidence="2" id="KW-0378">Hydrolase</keyword>
<dbReference type="RefSeq" id="WP_344086487.1">
    <property type="nucleotide sequence ID" value="NZ_BAAAPO010000042.1"/>
</dbReference>
<dbReference type="EMBL" id="BAAAPO010000042">
    <property type="protein sequence ID" value="GAA1802078.1"/>
    <property type="molecule type" value="Genomic_DNA"/>
</dbReference>
<evidence type="ECO:0000259" key="1">
    <source>
        <dbReference type="Pfam" id="PF05685"/>
    </source>
</evidence>
<dbReference type="PANTHER" id="PTHR35400">
    <property type="entry name" value="SLR1083 PROTEIN"/>
    <property type="match status" value="1"/>
</dbReference>
<comment type="caution">
    <text evidence="2">The sequence shown here is derived from an EMBL/GenBank/DDBJ whole genome shotgun (WGS) entry which is preliminary data.</text>
</comment>
<keyword evidence="2" id="KW-0540">Nuclease</keyword>
<accession>A0ABN2LX69</accession>
<dbReference type="Proteomes" id="UP001499938">
    <property type="component" value="Unassembled WGS sequence"/>
</dbReference>
<sequence>MSAVTIMSAGRAFTRADLDRLPDDGRRHELLDGSLIVTPAPSPRHQRVQMRLIALLLPAVPAGLDLLAAPVDVALDGATILQPDLLLAERARFTDKDLPCAPLLAIEILSSSTRRFDLLTKRAAYETAGCEHYWVIDPEAPSMTAWRLVDGEYADPVRALGDEEFTVTAPLVVGFRPADLLA</sequence>
<dbReference type="InterPro" id="IPR011335">
    <property type="entry name" value="Restrct_endonuc-II-like"/>
</dbReference>
<dbReference type="PANTHER" id="PTHR35400:SF3">
    <property type="entry name" value="SLL1072 PROTEIN"/>
    <property type="match status" value="1"/>
</dbReference>
<dbReference type="Pfam" id="PF05685">
    <property type="entry name" value="Uma2"/>
    <property type="match status" value="1"/>
</dbReference>
<evidence type="ECO:0000313" key="3">
    <source>
        <dbReference type="Proteomes" id="UP001499938"/>
    </source>
</evidence>
<keyword evidence="3" id="KW-1185">Reference proteome</keyword>
<organism evidence="2 3">
    <name type="scientific">Nostocoides veronense</name>
    <dbReference type="NCBI Taxonomy" id="330836"/>
    <lineage>
        <taxon>Bacteria</taxon>
        <taxon>Bacillati</taxon>
        <taxon>Actinomycetota</taxon>
        <taxon>Actinomycetes</taxon>
        <taxon>Micrococcales</taxon>
        <taxon>Intrasporangiaceae</taxon>
        <taxon>Nostocoides</taxon>
    </lineage>
</organism>
<reference evidence="2 3" key="1">
    <citation type="journal article" date="2019" name="Int. J. Syst. Evol. Microbiol.">
        <title>The Global Catalogue of Microorganisms (GCM) 10K type strain sequencing project: providing services to taxonomists for standard genome sequencing and annotation.</title>
        <authorList>
            <consortium name="The Broad Institute Genomics Platform"/>
            <consortium name="The Broad Institute Genome Sequencing Center for Infectious Disease"/>
            <person name="Wu L."/>
            <person name="Ma J."/>
        </authorList>
    </citation>
    <scope>NUCLEOTIDE SEQUENCE [LARGE SCALE GENOMIC DNA]</scope>
    <source>
        <strain evidence="2 3">JCM 15592</strain>
    </source>
</reference>
<dbReference type="GO" id="GO:0004519">
    <property type="term" value="F:endonuclease activity"/>
    <property type="evidence" value="ECO:0007669"/>
    <property type="project" value="UniProtKB-KW"/>
</dbReference>
<dbReference type="InterPro" id="IPR008538">
    <property type="entry name" value="Uma2"/>
</dbReference>
<dbReference type="CDD" id="cd06260">
    <property type="entry name" value="DUF820-like"/>
    <property type="match status" value="1"/>
</dbReference>
<name>A0ABN2LX69_9MICO</name>
<feature type="domain" description="Putative restriction endonuclease" evidence="1">
    <location>
        <begin position="17"/>
        <end position="174"/>
    </location>
</feature>
<keyword evidence="2" id="KW-0255">Endonuclease</keyword>
<dbReference type="InterPro" id="IPR012296">
    <property type="entry name" value="Nuclease_put_TT1808"/>
</dbReference>
<protein>
    <submittedName>
        <fullName evidence="2">Uma2 family endonuclease</fullName>
    </submittedName>
</protein>
<dbReference type="SUPFAM" id="SSF52980">
    <property type="entry name" value="Restriction endonuclease-like"/>
    <property type="match status" value="1"/>
</dbReference>
<proteinExistence type="predicted"/>
<dbReference type="Gene3D" id="3.90.1570.10">
    <property type="entry name" value="tt1808, chain A"/>
    <property type="match status" value="1"/>
</dbReference>
<gene>
    <name evidence="2" type="ORF">GCM10009811_27330</name>
</gene>
<evidence type="ECO:0000313" key="2">
    <source>
        <dbReference type="EMBL" id="GAA1802078.1"/>
    </source>
</evidence>